<protein>
    <submittedName>
        <fullName evidence="2 4">Uncharacterized protein</fullName>
    </submittedName>
</protein>
<dbReference type="WBParaSite" id="HPLM_0001694201-mRNA-1">
    <property type="protein sequence ID" value="HPLM_0001694201-mRNA-1"/>
    <property type="gene ID" value="HPLM_0001694201"/>
</dbReference>
<reference evidence="2 3" key="2">
    <citation type="submission" date="2018-11" db="EMBL/GenBank/DDBJ databases">
        <authorList>
            <consortium name="Pathogen Informatics"/>
        </authorList>
    </citation>
    <scope>NUCLEOTIDE SEQUENCE [LARGE SCALE GENOMIC DNA]</scope>
    <source>
        <strain evidence="2 3">MHpl1</strain>
    </source>
</reference>
<sequence>MTRKFHRSRPELGRGVSGSQPPRPLSIVGRWLNCVHRWNLVAAGGSASSSSTGGEGVRRERH</sequence>
<keyword evidence="3" id="KW-1185">Reference proteome</keyword>
<name>A0A0N4WYI8_HAEPC</name>
<evidence type="ECO:0000313" key="2">
    <source>
        <dbReference type="EMBL" id="VDO62506.1"/>
    </source>
</evidence>
<dbReference type="Proteomes" id="UP000268014">
    <property type="component" value="Unassembled WGS sequence"/>
</dbReference>
<accession>A0A0N4WYI8</accession>
<gene>
    <name evidence="2" type="ORF">HPLM_LOCUS16934</name>
</gene>
<feature type="region of interest" description="Disordered" evidence="1">
    <location>
        <begin position="43"/>
        <end position="62"/>
    </location>
</feature>
<feature type="compositionally biased region" description="Low complexity" evidence="1">
    <location>
        <begin position="43"/>
        <end position="52"/>
    </location>
</feature>
<feature type="region of interest" description="Disordered" evidence="1">
    <location>
        <begin position="1"/>
        <end position="24"/>
    </location>
</feature>
<dbReference type="AlphaFoldDB" id="A0A0N4WYI8"/>
<organism evidence="4">
    <name type="scientific">Haemonchus placei</name>
    <name type="common">Barber's pole worm</name>
    <dbReference type="NCBI Taxonomy" id="6290"/>
    <lineage>
        <taxon>Eukaryota</taxon>
        <taxon>Metazoa</taxon>
        <taxon>Ecdysozoa</taxon>
        <taxon>Nematoda</taxon>
        <taxon>Chromadorea</taxon>
        <taxon>Rhabditida</taxon>
        <taxon>Rhabditina</taxon>
        <taxon>Rhabditomorpha</taxon>
        <taxon>Strongyloidea</taxon>
        <taxon>Trichostrongylidae</taxon>
        <taxon>Haemonchus</taxon>
    </lineage>
</organism>
<dbReference type="EMBL" id="UZAF01019670">
    <property type="protein sequence ID" value="VDO62506.1"/>
    <property type="molecule type" value="Genomic_DNA"/>
</dbReference>
<evidence type="ECO:0000256" key="1">
    <source>
        <dbReference type="SAM" id="MobiDB-lite"/>
    </source>
</evidence>
<evidence type="ECO:0000313" key="4">
    <source>
        <dbReference type="WBParaSite" id="HPLM_0001694201-mRNA-1"/>
    </source>
</evidence>
<reference evidence="4" key="1">
    <citation type="submission" date="2017-02" db="UniProtKB">
        <authorList>
            <consortium name="WormBaseParasite"/>
        </authorList>
    </citation>
    <scope>IDENTIFICATION</scope>
</reference>
<proteinExistence type="predicted"/>
<evidence type="ECO:0000313" key="3">
    <source>
        <dbReference type="Proteomes" id="UP000268014"/>
    </source>
</evidence>